<dbReference type="EMBL" id="GEEE01021013">
    <property type="protein sequence ID" value="JAP42212.1"/>
    <property type="molecule type" value="Transcribed_RNA"/>
</dbReference>
<dbReference type="GO" id="GO:0000127">
    <property type="term" value="C:transcription factor TFIIIC complex"/>
    <property type="evidence" value="ECO:0007669"/>
    <property type="project" value="TreeGrafter"/>
</dbReference>
<organism evidence="2">
    <name type="scientific">Schistocephalus solidus</name>
    <name type="common">Tapeworm</name>
    <dbReference type="NCBI Taxonomy" id="70667"/>
    <lineage>
        <taxon>Eukaryota</taxon>
        <taxon>Metazoa</taxon>
        <taxon>Spiralia</taxon>
        <taxon>Lophotrochozoa</taxon>
        <taxon>Platyhelminthes</taxon>
        <taxon>Cestoda</taxon>
        <taxon>Eucestoda</taxon>
        <taxon>Diphyllobothriidea</taxon>
        <taxon>Diphyllobothriidae</taxon>
        <taxon>Schistocephalus</taxon>
    </lineage>
</organism>
<dbReference type="InterPro" id="IPR019734">
    <property type="entry name" value="TPR_rpt"/>
</dbReference>
<dbReference type="Pfam" id="PF13432">
    <property type="entry name" value="TPR_16"/>
    <property type="match status" value="2"/>
</dbReference>
<feature type="compositionally biased region" description="Acidic residues" evidence="1">
    <location>
        <begin position="619"/>
        <end position="628"/>
    </location>
</feature>
<reference evidence="2" key="1">
    <citation type="submission" date="2016-01" db="EMBL/GenBank/DDBJ databases">
        <title>Reference transcriptome for the parasite Schistocephalus solidus: insights into the molecular evolution of parasitism.</title>
        <authorList>
            <person name="Hebert F.O."/>
            <person name="Grambauer S."/>
            <person name="Barber I."/>
            <person name="Landry C.R."/>
            <person name="Aubin-Horth N."/>
        </authorList>
    </citation>
    <scope>NUCLEOTIDE SEQUENCE</scope>
</reference>
<dbReference type="PANTHER" id="PTHR23082:SF0">
    <property type="entry name" value="GENERAL TRANSCRIPTION FACTOR 3C POLYPEPTIDE 3"/>
    <property type="match status" value="1"/>
</dbReference>
<dbReference type="SUPFAM" id="SSF48452">
    <property type="entry name" value="TPR-like"/>
    <property type="match status" value="2"/>
</dbReference>
<evidence type="ECO:0000256" key="1">
    <source>
        <dbReference type="SAM" id="MobiDB-lite"/>
    </source>
</evidence>
<gene>
    <name evidence="2" type="primary">TF3C3</name>
    <name evidence="2" type="ORF">TR161658</name>
</gene>
<accession>A0A0X3P2K5</accession>
<feature type="compositionally biased region" description="Acidic residues" evidence="1">
    <location>
        <begin position="575"/>
        <end position="610"/>
    </location>
</feature>
<protein>
    <submittedName>
        <fullName evidence="2">General transcription factor 3C polypeptide 3</fullName>
    </submittedName>
</protein>
<dbReference type="InterPro" id="IPR039340">
    <property type="entry name" value="Tfc4/TFIIIC-102/Sfc4"/>
</dbReference>
<dbReference type="InterPro" id="IPR011990">
    <property type="entry name" value="TPR-like_helical_dom_sf"/>
</dbReference>
<sequence>MAEATIRALTDMEPMTERTPAIEIIDLPPIPAISSTSTGTLDDEALYSKFLSGNMAFEDLMKELHMKTSAPLTAAKEEKPARRRGKRQKPRLPLASDFESEKEEAGGFQFEPPEDEDYHPDADIGRRRNRRKRYRLQRKRKWDLNVELANYLGEAERHLNIGEFDLAEEICRNIIKSAPDASAPFVVLADMYFRQGRREDSRENLLQATERNPKDGPTWMRLADFAEEDGDLKSAITFARNAIRVAPEDEDFRSRLMELLTASGKDKEALRVKLTALLTSKNPDIQRVYQEILDIAEEFYGMQDVGSCIRTYELAFDKLPYICSSRDQLRVIQLLEEAERPEETLRFFLKYWGASLLTADGKTVSPYKIPSSSSVMETVKRCECIESMKLPILLKFLTLMVRFNLGRVVKDRIDSVATERNVRYHYMALYDLAKVCKSTGLADLGLKIAKLLALHPKSRRISKIICLLGDLQVECGQHQDALSTYRHVINRLDPRCTEARLSLGNLLRRLGEEKAALEILQPSHLMSQPATTTPLRPSTTANPNSSVPKRSVSSNRLPSKMDLDSSSHSSGSVSDIEDEDAGDEEEEEDEDEDLDYEEEEEDQDDEDEVSEALKLSDDSPSENSDDNDTSAPMVPSLDQNSAKHLLCNDPVAMRIAYERCRLLDAPSTWKVFLRDACHLLFYDVTQVYCCEKPDPSLMFQHFLAKDSPVENLARLDSLGSPETRVSGEDLWVLCLRVFDILLSHKEYAALDRVLAWASVLPYVVGEPHRRRHVAHLFASVAFYLGDGETVMEVLRHLEREFAHTNQFWNLLNLAITMSGELRLARFLLRRVARDKNNLAASLMSCGDCMTRGSSRYSIALLTDVRSRHPEVPMISLLLAICFLNISVHKHIFSRHKSILQCIGFLSEYRRLRGECQEVYYNLARACHQLGLGHIAMHYYEKVLEMEPIGNTEEEKKLHDLKFEAAFNLQQYYRQNHNPNMARYIMEKYLVI</sequence>
<dbReference type="AlphaFoldDB" id="A0A0X3P2K5"/>
<dbReference type="Gene3D" id="1.25.40.10">
    <property type="entry name" value="Tetratricopeptide repeat domain"/>
    <property type="match status" value="3"/>
</dbReference>
<dbReference type="PANTHER" id="PTHR23082">
    <property type="entry name" value="TRANSCRIPTION INITIATION FACTOR IIIC TFIIIC , POLYPEPTIDE 3-RELATED"/>
    <property type="match status" value="1"/>
</dbReference>
<feature type="compositionally biased region" description="Polar residues" evidence="1">
    <location>
        <begin position="524"/>
        <end position="557"/>
    </location>
</feature>
<feature type="region of interest" description="Disordered" evidence="1">
    <location>
        <begin position="521"/>
        <end position="636"/>
    </location>
</feature>
<feature type="region of interest" description="Disordered" evidence="1">
    <location>
        <begin position="68"/>
        <end position="125"/>
    </location>
</feature>
<dbReference type="GO" id="GO:0006383">
    <property type="term" value="P:transcription by RNA polymerase III"/>
    <property type="evidence" value="ECO:0007669"/>
    <property type="project" value="InterPro"/>
</dbReference>
<evidence type="ECO:0000313" key="2">
    <source>
        <dbReference type="EMBL" id="JAP42212.1"/>
    </source>
</evidence>
<dbReference type="SMART" id="SM00028">
    <property type="entry name" value="TPR"/>
    <property type="match status" value="4"/>
</dbReference>
<proteinExistence type="predicted"/>
<dbReference type="Pfam" id="PF13181">
    <property type="entry name" value="TPR_8"/>
    <property type="match status" value="1"/>
</dbReference>
<name>A0A0X3P2K5_SCHSO</name>
<feature type="compositionally biased region" description="Basic residues" evidence="1">
    <location>
        <begin position="81"/>
        <end position="90"/>
    </location>
</feature>